<keyword evidence="2" id="KW-1133">Transmembrane helix</keyword>
<evidence type="ECO:0000313" key="4">
    <source>
        <dbReference type="Proteomes" id="UP000410492"/>
    </source>
</evidence>
<reference evidence="3 4" key="1">
    <citation type="submission" date="2019-01" db="EMBL/GenBank/DDBJ databases">
        <authorList>
            <person name="Sayadi A."/>
        </authorList>
    </citation>
    <scope>NUCLEOTIDE SEQUENCE [LARGE SCALE GENOMIC DNA]</scope>
</reference>
<keyword evidence="2" id="KW-0472">Membrane</keyword>
<proteinExistence type="predicted"/>
<keyword evidence="4" id="KW-1185">Reference proteome</keyword>
<feature type="compositionally biased region" description="Low complexity" evidence="1">
    <location>
        <begin position="78"/>
        <end position="94"/>
    </location>
</feature>
<dbReference type="AlphaFoldDB" id="A0A653CP90"/>
<name>A0A653CP90_CALMS</name>
<dbReference type="EMBL" id="CAACVG010008420">
    <property type="protein sequence ID" value="VEN49720.1"/>
    <property type="molecule type" value="Genomic_DNA"/>
</dbReference>
<sequence>MINKVISSYLFCSICAGDGLLAGSGWIICLTSSRRSLPTFCLSAGISPRLNACHASPFLGKGPPPRHSITVTPNANTSAFGSIEFSSSSSKPSS</sequence>
<keyword evidence="2" id="KW-0812">Transmembrane</keyword>
<evidence type="ECO:0000256" key="1">
    <source>
        <dbReference type="SAM" id="MobiDB-lite"/>
    </source>
</evidence>
<evidence type="ECO:0000313" key="3">
    <source>
        <dbReference type="EMBL" id="VEN49720.1"/>
    </source>
</evidence>
<feature type="transmembrane region" description="Helical" evidence="2">
    <location>
        <begin position="6"/>
        <end position="30"/>
    </location>
</feature>
<gene>
    <name evidence="3" type="ORF">CALMAC_LOCUS10747</name>
</gene>
<accession>A0A653CP90</accession>
<evidence type="ECO:0000256" key="2">
    <source>
        <dbReference type="SAM" id="Phobius"/>
    </source>
</evidence>
<feature type="region of interest" description="Disordered" evidence="1">
    <location>
        <begin position="74"/>
        <end position="94"/>
    </location>
</feature>
<protein>
    <submittedName>
        <fullName evidence="3">Uncharacterized protein</fullName>
    </submittedName>
</protein>
<dbReference type="Proteomes" id="UP000410492">
    <property type="component" value="Unassembled WGS sequence"/>
</dbReference>
<organism evidence="3 4">
    <name type="scientific">Callosobruchus maculatus</name>
    <name type="common">Southern cowpea weevil</name>
    <name type="synonym">Pulse bruchid</name>
    <dbReference type="NCBI Taxonomy" id="64391"/>
    <lineage>
        <taxon>Eukaryota</taxon>
        <taxon>Metazoa</taxon>
        <taxon>Ecdysozoa</taxon>
        <taxon>Arthropoda</taxon>
        <taxon>Hexapoda</taxon>
        <taxon>Insecta</taxon>
        <taxon>Pterygota</taxon>
        <taxon>Neoptera</taxon>
        <taxon>Endopterygota</taxon>
        <taxon>Coleoptera</taxon>
        <taxon>Polyphaga</taxon>
        <taxon>Cucujiformia</taxon>
        <taxon>Chrysomeloidea</taxon>
        <taxon>Chrysomelidae</taxon>
        <taxon>Bruchinae</taxon>
        <taxon>Bruchini</taxon>
        <taxon>Callosobruchus</taxon>
    </lineage>
</organism>